<feature type="transmembrane region" description="Helical" evidence="1">
    <location>
        <begin position="173"/>
        <end position="191"/>
    </location>
</feature>
<evidence type="ECO:0000313" key="2">
    <source>
        <dbReference type="EMBL" id="WZP14906.1"/>
    </source>
</evidence>
<feature type="transmembrane region" description="Helical" evidence="1">
    <location>
        <begin position="6"/>
        <end position="27"/>
    </location>
</feature>
<accession>A0ABZ2ZRW3</accession>
<evidence type="ECO:0000256" key="1">
    <source>
        <dbReference type="SAM" id="Phobius"/>
    </source>
</evidence>
<feature type="transmembrane region" description="Helical" evidence="1">
    <location>
        <begin position="34"/>
        <end position="53"/>
    </location>
</feature>
<feature type="transmembrane region" description="Helical" evidence="1">
    <location>
        <begin position="95"/>
        <end position="113"/>
    </location>
</feature>
<protein>
    <submittedName>
        <fullName evidence="2">Uncharacterized protein</fullName>
    </submittedName>
</protein>
<feature type="transmembrane region" description="Helical" evidence="1">
    <location>
        <begin position="133"/>
        <end position="153"/>
    </location>
</feature>
<feature type="transmembrane region" description="Helical" evidence="1">
    <location>
        <begin position="203"/>
        <end position="231"/>
    </location>
</feature>
<keyword evidence="1" id="KW-0472">Membrane</keyword>
<keyword evidence="1" id="KW-1133">Transmembrane helix</keyword>
<feature type="transmembrane region" description="Helical" evidence="1">
    <location>
        <begin position="65"/>
        <end position="83"/>
    </location>
</feature>
<sequence length="332" mass="35931">MTLLQVLPVCILWGMVAIRVLGLFFGWKPSILPAVALIALGATLNIDPVYLAVDRQLGGWNVLNLMVHLLMGVGMTELSRLLLQVTGRSSRQVRVLIIIGVVLGLAQAVLLVVSDTSGSAASFTETFGDAPTIALYQASFFAWFGAVTGYTGVETLRRNRCGESPSFRRGFDILSAGCLAGVLAAGLKMVQIGTELLGGGDGYAGALVIGYHVLLALMIIGFAVGFIIPSYERIRETIRSRTQCTQDLAALQPIVRRLVQTHEGQRSMDAANISLDTRNPQTQLYRWFIFIGDIRVLNPELLTSEETTIIDEIGKRIELNGSPARRTARTGG</sequence>
<keyword evidence="3" id="KW-1185">Reference proteome</keyword>
<evidence type="ECO:0000313" key="3">
    <source>
        <dbReference type="Proteomes" id="UP001448858"/>
    </source>
</evidence>
<proteinExistence type="predicted"/>
<name>A0ABZ2ZRW3_9MICC</name>
<keyword evidence="1" id="KW-0812">Transmembrane</keyword>
<reference evidence="2 3" key="1">
    <citation type="submission" date="2024-04" db="EMBL/GenBank/DDBJ databases">
        <title>Arthrobacter sp. from Plains bison fecal sample.</title>
        <authorList>
            <person name="Ruzzini A."/>
        </authorList>
    </citation>
    <scope>NUCLEOTIDE SEQUENCE [LARGE SCALE GENOMIC DNA]</scope>
    <source>
        <strain evidence="2 3">EINP1</strain>
    </source>
</reference>
<dbReference type="RefSeq" id="WP_342022565.1">
    <property type="nucleotide sequence ID" value="NZ_CP151657.1"/>
</dbReference>
<organism evidence="2 3">
    <name type="scientific">Arthrobacter citreus</name>
    <dbReference type="NCBI Taxonomy" id="1670"/>
    <lineage>
        <taxon>Bacteria</taxon>
        <taxon>Bacillati</taxon>
        <taxon>Actinomycetota</taxon>
        <taxon>Actinomycetes</taxon>
        <taxon>Micrococcales</taxon>
        <taxon>Micrococcaceae</taxon>
        <taxon>Arthrobacter</taxon>
    </lineage>
</organism>
<gene>
    <name evidence="2" type="ORF">AAE021_12000</name>
</gene>
<dbReference type="Proteomes" id="UP001448858">
    <property type="component" value="Chromosome"/>
</dbReference>
<dbReference type="EMBL" id="CP151657">
    <property type="protein sequence ID" value="WZP14906.1"/>
    <property type="molecule type" value="Genomic_DNA"/>
</dbReference>